<sequence>MGWLSEHWSELISRVRGEQSGSMRADLMDWFSERWNDLESRLRGEPSTSMETHEKLVAISALPSRDDLMQRLNAPPDKISPFFLPEPIAGNGLLIGREAELRQLEEALAQWLEGHPCSLVLVGPQGCGKTSLVNCFLQNIGEEFQILRGRIDRRLESQQAVVDFLSELFGFKDHVEDTPALISRIQELPPGLIILDGGHNLLLRIIGGRQAAETFFYILLATRRRHLWLLTCRRWPWQNLCRHVHADTYFTHKIPLDAPDQAHQREALERRAEQAGIELHFAERGREVESEDDKEKLQEEIAAGFYRDLFAASGGNLRAALYFWLLSSQFEDEGKRVVLHPPGQLDTRFIRDLERDHLLSLAEIAGHGILSPREHQRIFRVDVLTSRLTFTLLYQLRLIEPICDGTADDDTPYSLDSVTQHAVTAMLD</sequence>
<dbReference type="Pfam" id="PF13191">
    <property type="entry name" value="AAA_16"/>
    <property type="match status" value="1"/>
</dbReference>
<proteinExistence type="predicted"/>
<dbReference type="SUPFAM" id="SSF52540">
    <property type="entry name" value="P-loop containing nucleoside triphosphate hydrolases"/>
    <property type="match status" value="1"/>
</dbReference>
<dbReference type="Gene3D" id="3.40.50.300">
    <property type="entry name" value="P-loop containing nucleotide triphosphate hydrolases"/>
    <property type="match status" value="1"/>
</dbReference>
<comment type="caution">
    <text evidence="2">The sequence shown here is derived from an EMBL/GenBank/DDBJ whole genome shotgun (WGS) entry which is preliminary data.</text>
</comment>
<dbReference type="Proteomes" id="UP000886162">
    <property type="component" value="Unassembled WGS sequence"/>
</dbReference>
<reference evidence="2" key="1">
    <citation type="journal article" date="2020" name="mSystems">
        <title>Genome- and Community-Level Interaction Insights into Carbon Utilization and Element Cycling Functions of Hydrothermarchaeota in Hydrothermal Sediment.</title>
        <authorList>
            <person name="Zhou Z."/>
            <person name="Liu Y."/>
            <person name="Xu W."/>
            <person name="Pan J."/>
            <person name="Luo Z.H."/>
            <person name="Li M."/>
        </authorList>
    </citation>
    <scope>NUCLEOTIDE SEQUENCE [LARGE SCALE GENOMIC DNA]</scope>
    <source>
        <strain evidence="2">SpSt-1220</strain>
    </source>
</reference>
<evidence type="ECO:0000313" key="2">
    <source>
        <dbReference type="EMBL" id="HDR46724.1"/>
    </source>
</evidence>
<dbReference type="AlphaFoldDB" id="A0A831LH59"/>
<feature type="domain" description="Orc1-like AAA ATPase" evidence="1">
    <location>
        <begin position="94"/>
        <end position="163"/>
    </location>
</feature>
<dbReference type="GO" id="GO:0005524">
    <property type="term" value="F:ATP binding"/>
    <property type="evidence" value="ECO:0007669"/>
    <property type="project" value="UniProtKB-KW"/>
</dbReference>
<name>A0A831LH59_9BACT</name>
<feature type="non-terminal residue" evidence="2">
    <location>
        <position position="428"/>
    </location>
</feature>
<keyword evidence="2" id="KW-0067">ATP-binding</keyword>
<evidence type="ECO:0000259" key="1">
    <source>
        <dbReference type="Pfam" id="PF13191"/>
    </source>
</evidence>
<gene>
    <name evidence="2" type="ORF">ENN94_03385</name>
</gene>
<organism evidence="2">
    <name type="scientific">Geoalkalibacter subterraneus</name>
    <dbReference type="NCBI Taxonomy" id="483547"/>
    <lineage>
        <taxon>Bacteria</taxon>
        <taxon>Pseudomonadati</taxon>
        <taxon>Thermodesulfobacteriota</taxon>
        <taxon>Desulfuromonadia</taxon>
        <taxon>Desulfuromonadales</taxon>
        <taxon>Geoalkalibacteraceae</taxon>
        <taxon>Geoalkalibacter</taxon>
    </lineage>
</organism>
<accession>A0A831LH59</accession>
<dbReference type="EMBL" id="DSDO01000234">
    <property type="protein sequence ID" value="HDR46724.1"/>
    <property type="molecule type" value="Genomic_DNA"/>
</dbReference>
<dbReference type="InterPro" id="IPR041664">
    <property type="entry name" value="AAA_16"/>
</dbReference>
<dbReference type="InterPro" id="IPR027417">
    <property type="entry name" value="P-loop_NTPase"/>
</dbReference>
<protein>
    <submittedName>
        <fullName evidence="2">ATP-binding protein</fullName>
    </submittedName>
</protein>
<keyword evidence="2" id="KW-0547">Nucleotide-binding</keyword>